<organism evidence="10 11">
    <name type="scientific">candidate division WS5 bacterium</name>
    <dbReference type="NCBI Taxonomy" id="2093353"/>
    <lineage>
        <taxon>Bacteria</taxon>
        <taxon>candidate division WS5</taxon>
    </lineage>
</organism>
<protein>
    <recommendedName>
        <fullName evidence="8">tRNA(Ile)-lysidine synthase</fullName>
        <ecNumber evidence="8">6.3.4.19</ecNumber>
    </recommendedName>
    <alternativeName>
        <fullName evidence="8">tRNA(Ile)-2-lysyl-cytidine synthase</fullName>
    </alternativeName>
    <alternativeName>
        <fullName evidence="8">tRNA(Ile)-lysidine synthetase</fullName>
    </alternativeName>
</protein>
<dbReference type="InterPro" id="IPR012796">
    <property type="entry name" value="Lysidine-tRNA-synth_C"/>
</dbReference>
<evidence type="ECO:0000256" key="1">
    <source>
        <dbReference type="ARBA" id="ARBA00004496"/>
    </source>
</evidence>
<dbReference type="Proteomes" id="UP000285655">
    <property type="component" value="Unassembled WGS sequence"/>
</dbReference>
<dbReference type="EMBL" id="QZJW01000002">
    <property type="protein sequence ID" value="RJO62313.1"/>
    <property type="molecule type" value="Genomic_DNA"/>
</dbReference>
<sequence length="445" mass="50888">MIDNFLAYSKKNKLIQKGDKVLVGVSGGIDSVVLLDILCNVRKKLNIQIAVAHINYGLRKESDRDAAFVGSLAKRYDVPIYTGKMKLQGSNLEERARDIRYSFFNKILGKKNFQKIAVAHHKNDMVETFFLNAARGSGLTGLVSMRPKTESLIRPLLFATRSDIEDYAGKNSLKFVEDVTNKDLSIKRNLVRHKVIPSLSGINPDLVETIANEVENLRKAQDLLSEITEKYYKKMANERKSSVSLAVKDLQKLHPYLRSEVLRRSIFYVKRDLKNISRKNIESILKLIESTHGTKKVMLPGRLIASRTYDKLNIERRTKSPAKMPKKMRLTPGKELTFGKWRLFLEKGEAFRDEEDKSLVFLNIQKELKLLVRCRKPGDRITIGQGKTKSLQDIFVDAKIPQKERDAYPVIVNEDDEIIWIPDVRVSAPYAKVTKTNLIIKARKC</sequence>
<dbReference type="SUPFAM" id="SSF56037">
    <property type="entry name" value="PheT/TilS domain"/>
    <property type="match status" value="1"/>
</dbReference>
<keyword evidence="3 8" id="KW-0436">Ligase</keyword>
<keyword evidence="6 8" id="KW-0067">ATP-binding</keyword>
<proteinExistence type="inferred from homology"/>
<dbReference type="SUPFAM" id="SSF52402">
    <property type="entry name" value="Adenine nucleotide alpha hydrolases-like"/>
    <property type="match status" value="1"/>
</dbReference>
<dbReference type="Pfam" id="PF11734">
    <property type="entry name" value="TilS_C"/>
    <property type="match status" value="1"/>
</dbReference>
<dbReference type="HAMAP" id="MF_01161">
    <property type="entry name" value="tRNA_Ile_lys_synt"/>
    <property type="match status" value="1"/>
</dbReference>
<dbReference type="Pfam" id="PF01171">
    <property type="entry name" value="ATP_bind_3"/>
    <property type="match status" value="1"/>
</dbReference>
<dbReference type="AlphaFoldDB" id="A0A419DGR3"/>
<reference evidence="10 11" key="1">
    <citation type="journal article" date="2017" name="ISME J.">
        <title>Energy and carbon metabolisms in a deep terrestrial subsurface fluid microbial community.</title>
        <authorList>
            <person name="Momper L."/>
            <person name="Jungbluth S.P."/>
            <person name="Lee M.D."/>
            <person name="Amend J.P."/>
        </authorList>
    </citation>
    <scope>NUCLEOTIDE SEQUENCE [LARGE SCALE GENOMIC DNA]</scope>
    <source>
        <strain evidence="10">SURF_29</strain>
    </source>
</reference>
<dbReference type="NCBIfam" id="TIGR02433">
    <property type="entry name" value="lysidine_TilS_C"/>
    <property type="match status" value="1"/>
</dbReference>
<gene>
    <name evidence="8 10" type="primary">tilS</name>
    <name evidence="10" type="ORF">C4544_00505</name>
</gene>
<evidence type="ECO:0000313" key="11">
    <source>
        <dbReference type="Proteomes" id="UP000285655"/>
    </source>
</evidence>
<comment type="caution">
    <text evidence="10">The sequence shown here is derived from an EMBL/GenBank/DDBJ whole genome shotgun (WGS) entry which is preliminary data.</text>
</comment>
<keyword evidence="5 8" id="KW-0547">Nucleotide-binding</keyword>
<accession>A0A419DGR3</accession>
<dbReference type="Gene3D" id="3.40.50.620">
    <property type="entry name" value="HUPs"/>
    <property type="match status" value="1"/>
</dbReference>
<dbReference type="EC" id="6.3.4.19" evidence="8"/>
<evidence type="ECO:0000256" key="4">
    <source>
        <dbReference type="ARBA" id="ARBA00022694"/>
    </source>
</evidence>
<keyword evidence="4 8" id="KW-0819">tRNA processing</keyword>
<feature type="binding site" evidence="8">
    <location>
        <begin position="26"/>
        <end position="31"/>
    </location>
    <ligand>
        <name>ATP</name>
        <dbReference type="ChEBI" id="CHEBI:30616"/>
    </ligand>
</feature>
<dbReference type="SUPFAM" id="SSF82829">
    <property type="entry name" value="MesJ substrate recognition domain-like"/>
    <property type="match status" value="1"/>
</dbReference>
<feature type="domain" description="Lysidine-tRNA(Ile) synthetase C-terminal" evidence="9">
    <location>
        <begin position="370"/>
        <end position="442"/>
    </location>
</feature>
<dbReference type="Gene3D" id="3.30.465.60">
    <property type="match status" value="1"/>
</dbReference>
<dbReference type="GO" id="GO:0005524">
    <property type="term" value="F:ATP binding"/>
    <property type="evidence" value="ECO:0007669"/>
    <property type="project" value="UniProtKB-UniRule"/>
</dbReference>
<evidence type="ECO:0000259" key="9">
    <source>
        <dbReference type="SMART" id="SM00977"/>
    </source>
</evidence>
<evidence type="ECO:0000256" key="3">
    <source>
        <dbReference type="ARBA" id="ARBA00022598"/>
    </source>
</evidence>
<comment type="function">
    <text evidence="8">Ligates lysine onto the cytidine present at position 34 of the AUA codon-specific tRNA(Ile) that contains the anticodon CAU, in an ATP-dependent manner. Cytidine is converted to lysidine, thus changing the amino acid specificity of the tRNA from methionine to isoleucine.</text>
</comment>
<dbReference type="InterPro" id="IPR012795">
    <property type="entry name" value="tRNA_Ile_lys_synt_N"/>
</dbReference>
<dbReference type="GO" id="GO:0006400">
    <property type="term" value="P:tRNA modification"/>
    <property type="evidence" value="ECO:0007669"/>
    <property type="project" value="UniProtKB-UniRule"/>
</dbReference>
<dbReference type="SMART" id="SM00977">
    <property type="entry name" value="TilS_C"/>
    <property type="match status" value="1"/>
</dbReference>
<dbReference type="InterPro" id="IPR012094">
    <property type="entry name" value="tRNA_Ile_lys_synt"/>
</dbReference>
<dbReference type="InterPro" id="IPR014729">
    <property type="entry name" value="Rossmann-like_a/b/a_fold"/>
</dbReference>
<dbReference type="NCBIfam" id="TIGR02432">
    <property type="entry name" value="lysidine_TilS_N"/>
    <property type="match status" value="1"/>
</dbReference>
<comment type="catalytic activity">
    <reaction evidence="7 8">
        <text>cytidine(34) in tRNA(Ile2) + L-lysine + ATP = lysidine(34) in tRNA(Ile2) + AMP + diphosphate + H(+)</text>
        <dbReference type="Rhea" id="RHEA:43744"/>
        <dbReference type="Rhea" id="RHEA-COMP:10625"/>
        <dbReference type="Rhea" id="RHEA-COMP:10670"/>
        <dbReference type="ChEBI" id="CHEBI:15378"/>
        <dbReference type="ChEBI" id="CHEBI:30616"/>
        <dbReference type="ChEBI" id="CHEBI:32551"/>
        <dbReference type="ChEBI" id="CHEBI:33019"/>
        <dbReference type="ChEBI" id="CHEBI:82748"/>
        <dbReference type="ChEBI" id="CHEBI:83665"/>
        <dbReference type="ChEBI" id="CHEBI:456215"/>
        <dbReference type="EC" id="6.3.4.19"/>
    </reaction>
</comment>
<comment type="domain">
    <text evidence="8">The N-terminal region contains the highly conserved SGGXDS motif, predicted to be a P-loop motif involved in ATP binding.</text>
</comment>
<dbReference type="PANTHER" id="PTHR43033:SF1">
    <property type="entry name" value="TRNA(ILE)-LYSIDINE SYNTHASE-RELATED"/>
    <property type="match status" value="1"/>
</dbReference>
<evidence type="ECO:0000256" key="7">
    <source>
        <dbReference type="ARBA" id="ARBA00048539"/>
    </source>
</evidence>
<dbReference type="CDD" id="cd01992">
    <property type="entry name" value="TilS_N"/>
    <property type="match status" value="1"/>
</dbReference>
<dbReference type="InterPro" id="IPR011063">
    <property type="entry name" value="TilS/TtcA_N"/>
</dbReference>
<keyword evidence="2 8" id="KW-0963">Cytoplasm</keyword>
<evidence type="ECO:0000256" key="2">
    <source>
        <dbReference type="ARBA" id="ARBA00022490"/>
    </source>
</evidence>
<comment type="similarity">
    <text evidence="8">Belongs to the tRNA(Ile)-lysidine synthase family.</text>
</comment>
<evidence type="ECO:0000256" key="8">
    <source>
        <dbReference type="HAMAP-Rule" id="MF_01161"/>
    </source>
</evidence>
<name>A0A419DGR3_9BACT</name>
<evidence type="ECO:0000256" key="5">
    <source>
        <dbReference type="ARBA" id="ARBA00022741"/>
    </source>
</evidence>
<dbReference type="GO" id="GO:0032267">
    <property type="term" value="F:tRNA(Ile)-lysidine synthase activity"/>
    <property type="evidence" value="ECO:0007669"/>
    <property type="project" value="UniProtKB-EC"/>
</dbReference>
<evidence type="ECO:0000313" key="10">
    <source>
        <dbReference type="EMBL" id="RJO62313.1"/>
    </source>
</evidence>
<evidence type="ECO:0000256" key="6">
    <source>
        <dbReference type="ARBA" id="ARBA00022840"/>
    </source>
</evidence>
<dbReference type="GO" id="GO:0005737">
    <property type="term" value="C:cytoplasm"/>
    <property type="evidence" value="ECO:0007669"/>
    <property type="project" value="UniProtKB-SubCell"/>
</dbReference>
<comment type="subcellular location">
    <subcellularLocation>
        <location evidence="1 8">Cytoplasm</location>
    </subcellularLocation>
</comment>
<dbReference type="PANTHER" id="PTHR43033">
    <property type="entry name" value="TRNA(ILE)-LYSIDINE SYNTHASE-RELATED"/>
    <property type="match status" value="1"/>
</dbReference>